<name>V5FV66_BYSSN</name>
<dbReference type="AlphaFoldDB" id="V5FV66"/>
<keyword evidence="4" id="KW-1185">Reference proteome</keyword>
<reference evidence="4" key="1">
    <citation type="journal article" date="2014" name="Genome Announc.">
        <title>Draft genome sequence of the formaldehyde-resistant fungus Byssochlamys spectabilis No. 5 (anamorph Paecilomyces variotii No. 5) (NBRC109023).</title>
        <authorList>
            <person name="Oka T."/>
            <person name="Ekino K."/>
            <person name="Fukuda K."/>
            <person name="Nomura Y."/>
        </authorList>
    </citation>
    <scope>NUCLEOTIDE SEQUENCE [LARGE SCALE GENOMIC DNA]</scope>
    <source>
        <strain evidence="4">No. 5 / NBRC 109023</strain>
    </source>
</reference>
<dbReference type="Pfam" id="PF02129">
    <property type="entry name" value="Peptidase_S15"/>
    <property type="match status" value="1"/>
</dbReference>
<feature type="signal peptide" evidence="1">
    <location>
        <begin position="1"/>
        <end position="22"/>
    </location>
</feature>
<dbReference type="InterPro" id="IPR000383">
    <property type="entry name" value="Xaa-Pro-like_dom"/>
</dbReference>
<dbReference type="Gene3D" id="1.20.1440.110">
    <property type="entry name" value="acylaminoacyl peptidase"/>
    <property type="match status" value="1"/>
</dbReference>
<comment type="caution">
    <text evidence="3">The sequence shown here is derived from an EMBL/GenBank/DDBJ whole genome shotgun (WGS) entry which is preliminary data.</text>
</comment>
<dbReference type="eggNOG" id="ENOG502QPTG">
    <property type="taxonomic scope" value="Eukaryota"/>
</dbReference>
<evidence type="ECO:0000313" key="3">
    <source>
        <dbReference type="EMBL" id="GAD92487.1"/>
    </source>
</evidence>
<evidence type="ECO:0000313" key="4">
    <source>
        <dbReference type="Proteomes" id="UP000018001"/>
    </source>
</evidence>
<dbReference type="HOGENOM" id="CLU_034451_1_0_1"/>
<dbReference type="InterPro" id="IPR050261">
    <property type="entry name" value="FrsA_esterase"/>
</dbReference>
<dbReference type="PANTHER" id="PTHR22946:SF12">
    <property type="entry name" value="CONIDIAL PIGMENT BIOSYNTHESIS PROTEIN AYG1 (AFU_ORTHOLOGUE AFUA_2G17550)"/>
    <property type="match status" value="1"/>
</dbReference>
<dbReference type="InterPro" id="IPR029058">
    <property type="entry name" value="AB_hydrolase_fold"/>
</dbReference>
<protein>
    <recommendedName>
        <fullName evidence="2">Xaa-Pro dipeptidyl-peptidase-like domain-containing protein</fullName>
    </recommendedName>
</protein>
<gene>
    <name evidence="3" type="ORF">PVAR5_1079</name>
</gene>
<dbReference type="Gene3D" id="3.40.50.1820">
    <property type="entry name" value="alpha/beta hydrolase"/>
    <property type="match status" value="1"/>
</dbReference>
<organism evidence="3 4">
    <name type="scientific">Byssochlamys spectabilis (strain No. 5 / NBRC 109023)</name>
    <name type="common">Paecilomyces variotii</name>
    <dbReference type="NCBI Taxonomy" id="1356009"/>
    <lineage>
        <taxon>Eukaryota</taxon>
        <taxon>Fungi</taxon>
        <taxon>Dikarya</taxon>
        <taxon>Ascomycota</taxon>
        <taxon>Pezizomycotina</taxon>
        <taxon>Eurotiomycetes</taxon>
        <taxon>Eurotiomycetidae</taxon>
        <taxon>Eurotiales</taxon>
        <taxon>Thermoascaceae</taxon>
        <taxon>Paecilomyces</taxon>
    </lineage>
</organism>
<proteinExistence type="predicted"/>
<evidence type="ECO:0000259" key="2">
    <source>
        <dbReference type="Pfam" id="PF02129"/>
    </source>
</evidence>
<dbReference type="OrthoDB" id="249703at2759"/>
<keyword evidence="1" id="KW-0732">Signal</keyword>
<dbReference type="SUPFAM" id="SSF53474">
    <property type="entry name" value="alpha/beta-Hydrolases"/>
    <property type="match status" value="1"/>
</dbReference>
<sequence length="452" mass="49939">MRCLSSMGKALLLLGTVPFAAAAPWHSRLHARADNSTTAAPMYSLSSDSAFAFQLEVILSLANGGGVSPGEVLRAASQIKPGEFESFYSEFKFLADQMHDIGAHINAEKYPVSAREAFFRAASYYRAADFYIHGNPDDPRIQTIWHSQLSDFDAALHLLPVPGERYTIKGDGFDIPIIFYKSNAANHTRVPTVVAGSGYDGTQEDIYHGIGKEIVDRGYNLVTYEGPGQPTVRREQNIGFIPDWWNVVTPVVDYLMTRSDVDTDRLALLGLSFGGTLAPRAASKEHRFSAVLAIDGLWNLQQSIENALPTALVELFTSGNVTAFDTTMKALRVNPRVPTELRWLIDQGMWSFNTTSPYDWFQRLGQINLNGTLEDIDVPMFIGEGQNDNSTAGQPQIVVDELKKLGKNYTYHQFKTNVGAGEHCQVGAEAQLAQVTMDWLAQVFENKMTSAQ</sequence>
<dbReference type="EMBL" id="BAUL01000025">
    <property type="protein sequence ID" value="GAD92487.1"/>
    <property type="molecule type" value="Genomic_DNA"/>
</dbReference>
<feature type="domain" description="Xaa-Pro dipeptidyl-peptidase-like" evidence="2">
    <location>
        <begin position="185"/>
        <end position="425"/>
    </location>
</feature>
<dbReference type="Proteomes" id="UP000018001">
    <property type="component" value="Unassembled WGS sequence"/>
</dbReference>
<dbReference type="InParanoid" id="V5FV66"/>
<dbReference type="PANTHER" id="PTHR22946">
    <property type="entry name" value="DIENELACTONE HYDROLASE DOMAIN-CONTAINING PROTEIN-RELATED"/>
    <property type="match status" value="1"/>
</dbReference>
<evidence type="ECO:0000256" key="1">
    <source>
        <dbReference type="SAM" id="SignalP"/>
    </source>
</evidence>
<dbReference type="GO" id="GO:0016787">
    <property type="term" value="F:hydrolase activity"/>
    <property type="evidence" value="ECO:0007669"/>
    <property type="project" value="InterPro"/>
</dbReference>
<feature type="chain" id="PRO_5004733262" description="Xaa-Pro dipeptidyl-peptidase-like domain-containing protein" evidence="1">
    <location>
        <begin position="23"/>
        <end position="452"/>
    </location>
</feature>
<accession>V5FV66</accession>